<dbReference type="AlphaFoldDB" id="A0A6H1ZJE2"/>
<evidence type="ECO:0000313" key="1">
    <source>
        <dbReference type="EMBL" id="QJA48043.1"/>
    </source>
</evidence>
<dbReference type="EMBL" id="MT144656">
    <property type="protein sequence ID" value="QJH96599.1"/>
    <property type="molecule type" value="Genomic_DNA"/>
</dbReference>
<evidence type="ECO:0000313" key="2">
    <source>
        <dbReference type="EMBL" id="QJH96599.1"/>
    </source>
</evidence>
<protein>
    <submittedName>
        <fullName evidence="1">Uncharacterized protein</fullName>
    </submittedName>
</protein>
<sequence>MKKIIAILIKLAGESAEIIIRYLIAKYLPGYHLHKNPPGKKAEETKGVE</sequence>
<gene>
    <name evidence="1" type="ORF">TM448A00811_0025</name>
    <name evidence="2" type="ORF">TM448B00775_0024</name>
</gene>
<proteinExistence type="predicted"/>
<name>A0A6H1ZJE2_9ZZZZ</name>
<organism evidence="1">
    <name type="scientific">viral metagenome</name>
    <dbReference type="NCBI Taxonomy" id="1070528"/>
    <lineage>
        <taxon>unclassified sequences</taxon>
        <taxon>metagenomes</taxon>
        <taxon>organismal metagenomes</taxon>
    </lineage>
</organism>
<accession>A0A6H1ZJE2</accession>
<dbReference type="EMBL" id="MT144068">
    <property type="protein sequence ID" value="QJA48043.1"/>
    <property type="molecule type" value="Genomic_DNA"/>
</dbReference>
<reference evidence="1" key="1">
    <citation type="submission" date="2020-03" db="EMBL/GenBank/DDBJ databases">
        <title>The deep terrestrial virosphere.</title>
        <authorList>
            <person name="Holmfeldt K."/>
            <person name="Nilsson E."/>
            <person name="Simone D."/>
            <person name="Lopez-Fernandez M."/>
            <person name="Wu X."/>
            <person name="de Brujin I."/>
            <person name="Lundin D."/>
            <person name="Andersson A."/>
            <person name="Bertilsson S."/>
            <person name="Dopson M."/>
        </authorList>
    </citation>
    <scope>NUCLEOTIDE SEQUENCE</scope>
    <source>
        <strain evidence="1">TM448A00811</strain>
        <strain evidence="2">TM448B00775</strain>
    </source>
</reference>